<sequence>MGVVERSREVMAVMVLHEALRSVCLNSEWNYAVFWTIRPRPRSRGGMGYKAGDEGSLMLMWEDGFCQSMTCVSSVNHVDTSNEDPEGVLRASVTCNFVEDGEEEDPVKRAFRKMSIQLYNYGEGLMGKVASDKCHKWVFRESPESEVVPMNYWQSSFDSHPPEWTDQFSAGIQTIAVIQAGHGLLQLGSCKVIAEDLHFVLRMRYTFESVESQSGSFLSQSFAPMRSRFFSGSPTASPSFWPQNHTSLLQGSDCKLRLGFSNEASTQELFLQRHNSKLPNQNDAVPSTSEAHRSPGYKKIKIADDAVDNNQGFTSPGVKRLTGTLFSERPPPFIRDRLTQGMLIKSNPGSPRRTTQATQNLLTEASRTPSFPISAMLSPSTKTSAAYEGFHVRLPEASDTAAGNLTMAGAPSSLAWSVSLSSSFEPQPQQEQEKLGSPNTNIQSLTLLSRNPFEKSYSNASDHQNGALNLSQCQKDSLERPHFSDPKSYDWLSQTHPDGDLMVPLVWGDLKVPPLDTLDCHSISLQMNGRCGSGDICSFMESLFD</sequence>
<keyword evidence="2" id="KW-1185">Reference proteome</keyword>
<reference evidence="2" key="1">
    <citation type="journal article" date="2024" name="Proc. Natl. Acad. Sci. U.S.A.">
        <title>Extraordinary preservation of gene collinearity over three hundred million years revealed in homosporous lycophytes.</title>
        <authorList>
            <person name="Li C."/>
            <person name="Wickell D."/>
            <person name="Kuo L.Y."/>
            <person name="Chen X."/>
            <person name="Nie B."/>
            <person name="Liao X."/>
            <person name="Peng D."/>
            <person name="Ji J."/>
            <person name="Jenkins J."/>
            <person name="Williams M."/>
            <person name="Shu S."/>
            <person name="Plott C."/>
            <person name="Barry K."/>
            <person name="Rajasekar S."/>
            <person name="Grimwood J."/>
            <person name="Han X."/>
            <person name="Sun S."/>
            <person name="Hou Z."/>
            <person name="He W."/>
            <person name="Dai G."/>
            <person name="Sun C."/>
            <person name="Schmutz J."/>
            <person name="Leebens-Mack J.H."/>
            <person name="Li F.W."/>
            <person name="Wang L."/>
        </authorList>
    </citation>
    <scope>NUCLEOTIDE SEQUENCE [LARGE SCALE GENOMIC DNA]</scope>
    <source>
        <strain evidence="2">cv. PW_Plant_1</strain>
    </source>
</reference>
<dbReference type="Proteomes" id="UP001162992">
    <property type="component" value="Chromosome 16"/>
</dbReference>
<comment type="caution">
    <text evidence="1">The sequence shown here is derived from an EMBL/GenBank/DDBJ whole genome shotgun (WGS) entry which is preliminary data.</text>
</comment>
<gene>
    <name evidence="1" type="ORF">O6H91_16G066500</name>
</gene>
<accession>A0ACC2BD31</accession>
<protein>
    <submittedName>
        <fullName evidence="1">Uncharacterized protein</fullName>
    </submittedName>
</protein>
<organism evidence="1 2">
    <name type="scientific">Diphasiastrum complanatum</name>
    <name type="common">Issler's clubmoss</name>
    <name type="synonym">Lycopodium complanatum</name>
    <dbReference type="NCBI Taxonomy" id="34168"/>
    <lineage>
        <taxon>Eukaryota</taxon>
        <taxon>Viridiplantae</taxon>
        <taxon>Streptophyta</taxon>
        <taxon>Embryophyta</taxon>
        <taxon>Tracheophyta</taxon>
        <taxon>Lycopodiopsida</taxon>
        <taxon>Lycopodiales</taxon>
        <taxon>Lycopodiaceae</taxon>
        <taxon>Lycopodioideae</taxon>
        <taxon>Diphasiastrum</taxon>
    </lineage>
</organism>
<evidence type="ECO:0000313" key="1">
    <source>
        <dbReference type="EMBL" id="KAJ7527684.1"/>
    </source>
</evidence>
<evidence type="ECO:0000313" key="2">
    <source>
        <dbReference type="Proteomes" id="UP001162992"/>
    </source>
</evidence>
<name>A0ACC2BD31_DIPCM</name>
<dbReference type="EMBL" id="CM055107">
    <property type="protein sequence ID" value="KAJ7527684.1"/>
    <property type="molecule type" value="Genomic_DNA"/>
</dbReference>
<proteinExistence type="predicted"/>